<gene>
    <name evidence="2" type="ORF">B0H64DRAFT_403678</name>
</gene>
<evidence type="ECO:0000313" key="2">
    <source>
        <dbReference type="EMBL" id="KAK3293178.1"/>
    </source>
</evidence>
<dbReference type="GeneID" id="87841277"/>
<reference evidence="2" key="1">
    <citation type="journal article" date="2023" name="Mol. Phylogenet. Evol.">
        <title>Genome-scale phylogeny and comparative genomics of the fungal order Sordariales.</title>
        <authorList>
            <person name="Hensen N."/>
            <person name="Bonometti L."/>
            <person name="Westerberg I."/>
            <person name="Brannstrom I.O."/>
            <person name="Guillou S."/>
            <person name="Cros-Aarteil S."/>
            <person name="Calhoun S."/>
            <person name="Haridas S."/>
            <person name="Kuo A."/>
            <person name="Mondo S."/>
            <person name="Pangilinan J."/>
            <person name="Riley R."/>
            <person name="LaButti K."/>
            <person name="Andreopoulos B."/>
            <person name="Lipzen A."/>
            <person name="Chen C."/>
            <person name="Yan M."/>
            <person name="Daum C."/>
            <person name="Ng V."/>
            <person name="Clum A."/>
            <person name="Steindorff A."/>
            <person name="Ohm R.A."/>
            <person name="Martin F."/>
            <person name="Silar P."/>
            <person name="Natvig D.O."/>
            <person name="Lalanne C."/>
            <person name="Gautier V."/>
            <person name="Ament-Velasquez S.L."/>
            <person name="Kruys A."/>
            <person name="Hutchinson M.I."/>
            <person name="Powell A.J."/>
            <person name="Barry K."/>
            <person name="Miller A.N."/>
            <person name="Grigoriev I.V."/>
            <person name="Debuchy R."/>
            <person name="Gladieux P."/>
            <person name="Hiltunen Thoren M."/>
            <person name="Johannesson H."/>
        </authorList>
    </citation>
    <scope>NUCLEOTIDE SEQUENCE</scope>
    <source>
        <strain evidence="2">CBS 168.71</strain>
    </source>
</reference>
<accession>A0AAE0LPX8</accession>
<proteinExistence type="predicted"/>
<protein>
    <submittedName>
        <fullName evidence="2">Uncharacterized protein</fullName>
    </submittedName>
</protein>
<keyword evidence="3" id="KW-1185">Reference proteome</keyword>
<name>A0AAE0LPX8_9PEZI</name>
<dbReference type="EMBL" id="JAUEPN010000006">
    <property type="protein sequence ID" value="KAK3293178.1"/>
    <property type="molecule type" value="Genomic_DNA"/>
</dbReference>
<dbReference type="Proteomes" id="UP001278766">
    <property type="component" value="Unassembled WGS sequence"/>
</dbReference>
<evidence type="ECO:0000256" key="1">
    <source>
        <dbReference type="SAM" id="MobiDB-lite"/>
    </source>
</evidence>
<comment type="caution">
    <text evidence="2">The sequence shown here is derived from an EMBL/GenBank/DDBJ whole genome shotgun (WGS) entry which is preliminary data.</text>
</comment>
<organism evidence="2 3">
    <name type="scientific">Chaetomium fimeti</name>
    <dbReference type="NCBI Taxonomy" id="1854472"/>
    <lineage>
        <taxon>Eukaryota</taxon>
        <taxon>Fungi</taxon>
        <taxon>Dikarya</taxon>
        <taxon>Ascomycota</taxon>
        <taxon>Pezizomycotina</taxon>
        <taxon>Sordariomycetes</taxon>
        <taxon>Sordariomycetidae</taxon>
        <taxon>Sordariales</taxon>
        <taxon>Chaetomiaceae</taxon>
        <taxon>Chaetomium</taxon>
    </lineage>
</organism>
<evidence type="ECO:0000313" key="3">
    <source>
        <dbReference type="Proteomes" id="UP001278766"/>
    </source>
</evidence>
<feature type="region of interest" description="Disordered" evidence="1">
    <location>
        <begin position="44"/>
        <end position="70"/>
    </location>
</feature>
<reference evidence="2" key="2">
    <citation type="submission" date="2023-06" db="EMBL/GenBank/DDBJ databases">
        <authorList>
            <consortium name="Lawrence Berkeley National Laboratory"/>
            <person name="Haridas S."/>
            <person name="Hensen N."/>
            <person name="Bonometti L."/>
            <person name="Westerberg I."/>
            <person name="Brannstrom I.O."/>
            <person name="Guillou S."/>
            <person name="Cros-Aarteil S."/>
            <person name="Calhoun S."/>
            <person name="Kuo A."/>
            <person name="Mondo S."/>
            <person name="Pangilinan J."/>
            <person name="Riley R."/>
            <person name="Labutti K."/>
            <person name="Andreopoulos B."/>
            <person name="Lipzen A."/>
            <person name="Chen C."/>
            <person name="Yanf M."/>
            <person name="Daum C."/>
            <person name="Ng V."/>
            <person name="Clum A."/>
            <person name="Steindorff A."/>
            <person name="Ohm R."/>
            <person name="Martin F."/>
            <person name="Silar P."/>
            <person name="Natvig D."/>
            <person name="Lalanne C."/>
            <person name="Gautier V."/>
            <person name="Ament-Velasquez S.L."/>
            <person name="Kruys A."/>
            <person name="Hutchinson M.I."/>
            <person name="Powell A.J."/>
            <person name="Barry K."/>
            <person name="Miller A.N."/>
            <person name="Grigoriev I.V."/>
            <person name="Debuchy R."/>
            <person name="Gladieux P."/>
            <person name="Thoren M.H."/>
            <person name="Johannesson H."/>
        </authorList>
    </citation>
    <scope>NUCLEOTIDE SEQUENCE</scope>
    <source>
        <strain evidence="2">CBS 168.71</strain>
    </source>
</reference>
<dbReference type="RefSeq" id="XP_062656692.1">
    <property type="nucleotide sequence ID" value="XM_062804329.1"/>
</dbReference>
<sequence length="226" mass="26021">MTNMKMKIIRNVQFMPSIKTDDEKRSFFDAILYVDLYEVSTTANDLAPTPDEQEEEESARFPDSTLTPGQIQQSIEWKTIRFFSEVFRVMAEGVGSERDVVAFARNKLMRNEEDVGRVASCALHMPLCLVEKVVADILRSRREVLRTRELAEADGWTFEQRRGPGPCMVDGEDMLEQRDSEIFHRRIDRFLELEGARDRVIRDLERMEGGVGIADDYAGDNYARNA</sequence>
<dbReference type="AlphaFoldDB" id="A0AAE0LPX8"/>